<evidence type="ECO:0000256" key="3">
    <source>
        <dbReference type="ARBA" id="ARBA00022723"/>
    </source>
</evidence>
<evidence type="ECO:0000256" key="1">
    <source>
        <dbReference type="ARBA" id="ARBA00000900"/>
    </source>
</evidence>
<keyword evidence="11" id="KW-1185">Reference proteome</keyword>
<evidence type="ECO:0000256" key="5">
    <source>
        <dbReference type="ARBA" id="ARBA00022786"/>
    </source>
</evidence>
<gene>
    <name evidence="10" type="ORF">MIMGU_mgv1a014545mg</name>
</gene>
<dbReference type="eggNOG" id="KOG0800">
    <property type="taxonomic scope" value="Eukaryota"/>
</dbReference>
<evidence type="ECO:0000259" key="9">
    <source>
        <dbReference type="PROSITE" id="PS50089"/>
    </source>
</evidence>
<sequence length="186" mass="21535">MKWWILKTYLGDRLEEYWMPDDEIENLLVGAANFADERAAVPGRRREIPVVVAVDVLTVQQDGELLSAAVSRAIRPEFMYPLELWPRPPVAVTQRQDVCRPLKSFLWSLRKIRVTDVEEGLRVMEECHICLNSPTIGDRISLIPNCGHAFHNHCLVKWLTWSETCPVCRCEAHPYRPTNPYYMFGP</sequence>
<dbReference type="EMBL" id="KI631456">
    <property type="protein sequence ID" value="EYU27784.1"/>
    <property type="molecule type" value="Genomic_DNA"/>
</dbReference>
<dbReference type="InterPro" id="IPR013083">
    <property type="entry name" value="Znf_RING/FYVE/PHD"/>
</dbReference>
<dbReference type="InterPro" id="IPR001841">
    <property type="entry name" value="Znf_RING"/>
</dbReference>
<evidence type="ECO:0000256" key="2">
    <source>
        <dbReference type="ARBA" id="ARBA00012483"/>
    </source>
</evidence>
<dbReference type="GO" id="GO:0008270">
    <property type="term" value="F:zinc ion binding"/>
    <property type="evidence" value="ECO:0007669"/>
    <property type="project" value="UniProtKB-KW"/>
</dbReference>
<organism evidence="10 11">
    <name type="scientific">Erythranthe guttata</name>
    <name type="common">Yellow monkey flower</name>
    <name type="synonym">Mimulus guttatus</name>
    <dbReference type="NCBI Taxonomy" id="4155"/>
    <lineage>
        <taxon>Eukaryota</taxon>
        <taxon>Viridiplantae</taxon>
        <taxon>Streptophyta</taxon>
        <taxon>Embryophyta</taxon>
        <taxon>Tracheophyta</taxon>
        <taxon>Spermatophyta</taxon>
        <taxon>Magnoliopsida</taxon>
        <taxon>eudicotyledons</taxon>
        <taxon>Gunneridae</taxon>
        <taxon>Pentapetalae</taxon>
        <taxon>asterids</taxon>
        <taxon>lamiids</taxon>
        <taxon>Lamiales</taxon>
        <taxon>Phrymaceae</taxon>
        <taxon>Erythranthe</taxon>
    </lineage>
</organism>
<protein>
    <recommendedName>
        <fullName evidence="2">RING-type E3 ubiquitin transferase</fullName>
        <ecNumber evidence="2">2.3.2.27</ecNumber>
    </recommendedName>
</protein>
<evidence type="ECO:0000313" key="10">
    <source>
        <dbReference type="EMBL" id="EYU27784.1"/>
    </source>
</evidence>
<dbReference type="PROSITE" id="PS50089">
    <property type="entry name" value="ZF_RING_2"/>
    <property type="match status" value="1"/>
</dbReference>
<dbReference type="SUPFAM" id="SSF57850">
    <property type="entry name" value="RING/U-box"/>
    <property type="match status" value="1"/>
</dbReference>
<dbReference type="PANTHER" id="PTHR14155:SF627">
    <property type="entry name" value="OS06G0192800 PROTEIN"/>
    <property type="match status" value="1"/>
</dbReference>
<dbReference type="Pfam" id="PF13639">
    <property type="entry name" value="zf-RING_2"/>
    <property type="match status" value="1"/>
</dbReference>
<keyword evidence="6" id="KW-0862">Zinc</keyword>
<dbReference type="Gene3D" id="3.30.40.10">
    <property type="entry name" value="Zinc/RING finger domain, C3HC4 (zinc finger)"/>
    <property type="match status" value="1"/>
</dbReference>
<feature type="domain" description="RING-type" evidence="9">
    <location>
        <begin position="127"/>
        <end position="169"/>
    </location>
</feature>
<evidence type="ECO:0000256" key="8">
    <source>
        <dbReference type="PROSITE-ProRule" id="PRU00175"/>
    </source>
</evidence>
<comment type="similarity">
    <text evidence="7">Belongs to the RING-type zinc finger family. ATL subfamily.</text>
</comment>
<keyword evidence="3" id="KW-0479">Metal-binding</keyword>
<dbReference type="PANTHER" id="PTHR14155">
    <property type="entry name" value="RING FINGER DOMAIN-CONTAINING"/>
    <property type="match status" value="1"/>
</dbReference>
<dbReference type="GO" id="GO:0061630">
    <property type="term" value="F:ubiquitin protein ligase activity"/>
    <property type="evidence" value="ECO:0000318"/>
    <property type="project" value="GO_Central"/>
</dbReference>
<keyword evidence="5" id="KW-0833">Ubl conjugation pathway</keyword>
<evidence type="ECO:0000256" key="4">
    <source>
        <dbReference type="ARBA" id="ARBA00022771"/>
    </source>
</evidence>
<keyword evidence="4 8" id="KW-0863">Zinc-finger</keyword>
<dbReference type="AlphaFoldDB" id="A0A022QJN1"/>
<dbReference type="EC" id="2.3.2.27" evidence="2"/>
<evidence type="ECO:0000313" key="11">
    <source>
        <dbReference type="Proteomes" id="UP000030748"/>
    </source>
</evidence>
<dbReference type="SMART" id="SM00184">
    <property type="entry name" value="RING"/>
    <property type="match status" value="1"/>
</dbReference>
<proteinExistence type="inferred from homology"/>
<dbReference type="InterPro" id="IPR053238">
    <property type="entry name" value="RING-H2_zinc_finger"/>
</dbReference>
<evidence type="ECO:0000256" key="7">
    <source>
        <dbReference type="ARBA" id="ARBA00024209"/>
    </source>
</evidence>
<evidence type="ECO:0000256" key="6">
    <source>
        <dbReference type="ARBA" id="ARBA00022833"/>
    </source>
</evidence>
<comment type="catalytic activity">
    <reaction evidence="1">
        <text>S-ubiquitinyl-[E2 ubiquitin-conjugating enzyme]-L-cysteine + [acceptor protein]-L-lysine = [E2 ubiquitin-conjugating enzyme]-L-cysteine + N(6)-ubiquitinyl-[acceptor protein]-L-lysine.</text>
        <dbReference type="EC" id="2.3.2.27"/>
    </reaction>
</comment>
<dbReference type="Proteomes" id="UP000030748">
    <property type="component" value="Unassembled WGS sequence"/>
</dbReference>
<name>A0A022QJN1_ERYGU</name>
<accession>A0A022QJN1</accession>
<reference evidence="10 11" key="1">
    <citation type="journal article" date="2013" name="Proc. Natl. Acad. Sci. U.S.A.">
        <title>Fine-scale variation in meiotic recombination in Mimulus inferred from population shotgun sequencing.</title>
        <authorList>
            <person name="Hellsten U."/>
            <person name="Wright K.M."/>
            <person name="Jenkins J."/>
            <person name="Shu S."/>
            <person name="Yuan Y."/>
            <person name="Wessler S.R."/>
            <person name="Schmutz J."/>
            <person name="Willis J.H."/>
            <person name="Rokhsar D.S."/>
        </authorList>
    </citation>
    <scope>NUCLEOTIDE SEQUENCE [LARGE SCALE GENOMIC DNA]</scope>
    <source>
        <strain evidence="11">cv. DUN x IM62</strain>
    </source>
</reference>